<keyword evidence="2" id="KW-1133">Transmembrane helix</keyword>
<feature type="compositionally biased region" description="Low complexity" evidence="1">
    <location>
        <begin position="244"/>
        <end position="253"/>
    </location>
</feature>
<accession>A0A0C2WWV7</accession>
<keyword evidence="4" id="KW-1185">Reference proteome</keyword>
<dbReference type="OrthoDB" id="10611676at2759"/>
<gene>
    <name evidence="3" type="ORF">M408DRAFT_300228</name>
</gene>
<feature type="compositionally biased region" description="Low complexity" evidence="1">
    <location>
        <begin position="191"/>
        <end position="212"/>
    </location>
</feature>
<keyword evidence="2" id="KW-0472">Membrane</keyword>
<reference evidence="4" key="2">
    <citation type="submission" date="2015-01" db="EMBL/GenBank/DDBJ databases">
        <title>Evolutionary Origins and Diversification of the Mycorrhizal Mutualists.</title>
        <authorList>
            <consortium name="DOE Joint Genome Institute"/>
            <consortium name="Mycorrhizal Genomics Consortium"/>
            <person name="Kohler A."/>
            <person name="Kuo A."/>
            <person name="Nagy L.G."/>
            <person name="Floudas D."/>
            <person name="Copeland A."/>
            <person name="Barry K.W."/>
            <person name="Cichocki N."/>
            <person name="Veneault-Fourrey C."/>
            <person name="LaButti K."/>
            <person name="Lindquist E.A."/>
            <person name="Lipzen A."/>
            <person name="Lundell T."/>
            <person name="Morin E."/>
            <person name="Murat C."/>
            <person name="Riley R."/>
            <person name="Ohm R."/>
            <person name="Sun H."/>
            <person name="Tunlid A."/>
            <person name="Henrissat B."/>
            <person name="Grigoriev I.V."/>
            <person name="Hibbett D.S."/>
            <person name="Martin F."/>
        </authorList>
    </citation>
    <scope>NUCLEOTIDE SEQUENCE [LARGE SCALE GENOMIC DNA]</scope>
    <source>
        <strain evidence="4">MAFF 305830</strain>
    </source>
</reference>
<feature type="transmembrane region" description="Helical" evidence="2">
    <location>
        <begin position="279"/>
        <end position="302"/>
    </location>
</feature>
<evidence type="ECO:0000313" key="3">
    <source>
        <dbReference type="EMBL" id="KIM21847.1"/>
    </source>
</evidence>
<feature type="region of interest" description="Disordered" evidence="1">
    <location>
        <begin position="191"/>
        <end position="253"/>
    </location>
</feature>
<sequence length="444" mass="46669">MQDVKPKVKWKELQERQSTTQLVSGDESFGDLGWQCLTDGCSNPTSTDIAMLTCDENCLHFNLAGSSNAQAGAQRVIDSAPLVNGGGSFNINFRVYVYWISTGSTVASPAGSSGVHILATVAGTPITFATTAYNSAYTSATWHPYQYQGFIPESFSSSTATITLGFDAQVPTGDGHYSIWVDRFSVTVPTSSSPVQSTNIASPGTTSSPTGSNLSINADSVTMSNGTLVTNPGSATQTGAAFETSNSNASRSLSTSNTLSVFNAGIGESNGTTSGGPSAGLIGGVVTAAVVTALGLILLFWLTKRRQRQRKRAGKTTVVNPYEDTDVAHAFTLANHYHHSPSATTQASESYMLHQLMETTGQDQLRQWGTASPTTEVLPAYRTSLGSAIPGPVDESEYEGAGEPQPRRVGLVLQSAIPEESSEGTVSSGDIKASRGTIQRDIKH</sequence>
<name>A0A0C2WWV7_SERVB</name>
<feature type="region of interest" description="Disordered" evidence="1">
    <location>
        <begin position="390"/>
        <end position="444"/>
    </location>
</feature>
<dbReference type="HOGENOM" id="CLU_617012_0_0_1"/>
<evidence type="ECO:0000256" key="1">
    <source>
        <dbReference type="SAM" id="MobiDB-lite"/>
    </source>
</evidence>
<proteinExistence type="predicted"/>
<dbReference type="EMBL" id="KN824370">
    <property type="protein sequence ID" value="KIM21847.1"/>
    <property type="molecule type" value="Genomic_DNA"/>
</dbReference>
<dbReference type="AlphaFoldDB" id="A0A0C2WWV7"/>
<dbReference type="Proteomes" id="UP000054097">
    <property type="component" value="Unassembled WGS sequence"/>
</dbReference>
<evidence type="ECO:0000313" key="4">
    <source>
        <dbReference type="Proteomes" id="UP000054097"/>
    </source>
</evidence>
<organism evidence="3 4">
    <name type="scientific">Serendipita vermifera MAFF 305830</name>
    <dbReference type="NCBI Taxonomy" id="933852"/>
    <lineage>
        <taxon>Eukaryota</taxon>
        <taxon>Fungi</taxon>
        <taxon>Dikarya</taxon>
        <taxon>Basidiomycota</taxon>
        <taxon>Agaricomycotina</taxon>
        <taxon>Agaricomycetes</taxon>
        <taxon>Sebacinales</taxon>
        <taxon>Serendipitaceae</taxon>
        <taxon>Serendipita</taxon>
    </lineage>
</organism>
<protein>
    <submittedName>
        <fullName evidence="3">Uncharacterized protein</fullName>
    </submittedName>
</protein>
<reference evidence="3 4" key="1">
    <citation type="submission" date="2014-04" db="EMBL/GenBank/DDBJ databases">
        <authorList>
            <consortium name="DOE Joint Genome Institute"/>
            <person name="Kuo A."/>
            <person name="Zuccaro A."/>
            <person name="Kohler A."/>
            <person name="Nagy L.G."/>
            <person name="Floudas D."/>
            <person name="Copeland A."/>
            <person name="Barry K.W."/>
            <person name="Cichocki N."/>
            <person name="Veneault-Fourrey C."/>
            <person name="LaButti K."/>
            <person name="Lindquist E.A."/>
            <person name="Lipzen A."/>
            <person name="Lundell T."/>
            <person name="Morin E."/>
            <person name="Murat C."/>
            <person name="Sun H."/>
            <person name="Tunlid A."/>
            <person name="Henrissat B."/>
            <person name="Grigoriev I.V."/>
            <person name="Hibbett D.S."/>
            <person name="Martin F."/>
            <person name="Nordberg H.P."/>
            <person name="Cantor M.N."/>
            <person name="Hua S.X."/>
        </authorList>
    </citation>
    <scope>NUCLEOTIDE SEQUENCE [LARGE SCALE GENOMIC DNA]</scope>
    <source>
        <strain evidence="3 4">MAFF 305830</strain>
    </source>
</reference>
<keyword evidence="2" id="KW-0812">Transmembrane</keyword>
<evidence type="ECO:0000256" key="2">
    <source>
        <dbReference type="SAM" id="Phobius"/>
    </source>
</evidence>
<feature type="compositionally biased region" description="Polar residues" evidence="1">
    <location>
        <begin position="213"/>
        <end position="239"/>
    </location>
</feature>